<feature type="compositionally biased region" description="Polar residues" evidence="11">
    <location>
        <begin position="606"/>
        <end position="622"/>
    </location>
</feature>
<accession>A0A8T9CEL8</accession>
<comment type="caution">
    <text evidence="15">The sequence shown here is derived from an EMBL/GenBank/DDBJ whole genome shotgun (WGS) entry which is preliminary data.</text>
</comment>
<feature type="compositionally biased region" description="Low complexity" evidence="11">
    <location>
        <begin position="1637"/>
        <end position="1668"/>
    </location>
</feature>
<feature type="compositionally biased region" description="Polar residues" evidence="11">
    <location>
        <begin position="130"/>
        <end position="145"/>
    </location>
</feature>
<feature type="region of interest" description="Disordered" evidence="11">
    <location>
        <begin position="1783"/>
        <end position="1841"/>
    </location>
</feature>
<feature type="domain" description="Sec16 Sec23-binding" evidence="12">
    <location>
        <begin position="1172"/>
        <end position="1474"/>
    </location>
</feature>
<feature type="compositionally biased region" description="Acidic residues" evidence="11">
    <location>
        <begin position="429"/>
        <end position="440"/>
    </location>
</feature>
<evidence type="ECO:0000256" key="6">
    <source>
        <dbReference type="ARBA" id="ARBA00022927"/>
    </source>
</evidence>
<dbReference type="EMBL" id="QGMK01000164">
    <property type="protein sequence ID" value="TVY83686.1"/>
    <property type="molecule type" value="Genomic_DNA"/>
</dbReference>
<feature type="compositionally biased region" description="Polar residues" evidence="11">
    <location>
        <begin position="847"/>
        <end position="873"/>
    </location>
</feature>
<dbReference type="PANTHER" id="PTHR13402:SF6">
    <property type="entry name" value="SECRETORY 16, ISOFORM I"/>
    <property type="match status" value="1"/>
</dbReference>
<feature type="compositionally biased region" description="Pro residues" evidence="11">
    <location>
        <begin position="769"/>
        <end position="783"/>
    </location>
</feature>
<dbReference type="Gene3D" id="1.25.40.1030">
    <property type="match status" value="1"/>
</dbReference>
<feature type="compositionally biased region" description="Pro residues" evidence="11">
    <location>
        <begin position="1796"/>
        <end position="1805"/>
    </location>
</feature>
<evidence type="ECO:0000313" key="15">
    <source>
        <dbReference type="EMBL" id="TVY83686.1"/>
    </source>
</evidence>
<comment type="subcellular location">
    <subcellularLocation>
        <location evidence="1">Endoplasmic reticulum membrane</location>
        <topology evidence="1">Peripheral membrane protein</topology>
        <orientation evidence="1">Cytoplasmic side</orientation>
    </subcellularLocation>
</comment>
<feature type="compositionally biased region" description="Polar residues" evidence="11">
    <location>
        <begin position="1503"/>
        <end position="1512"/>
    </location>
</feature>
<evidence type="ECO:0000259" key="12">
    <source>
        <dbReference type="Pfam" id="PF12931"/>
    </source>
</evidence>
<feature type="compositionally biased region" description="Basic and acidic residues" evidence="11">
    <location>
        <begin position="1696"/>
        <end position="1718"/>
    </location>
</feature>
<feature type="domain" description="Sec16 N-terminal" evidence="14">
    <location>
        <begin position="273"/>
        <end position="482"/>
    </location>
</feature>
<dbReference type="GO" id="GO:0007030">
    <property type="term" value="P:Golgi organization"/>
    <property type="evidence" value="ECO:0007669"/>
    <property type="project" value="TreeGrafter"/>
</dbReference>
<comment type="similarity">
    <text evidence="2 10">Belongs to the SEC16 family.</text>
</comment>
<dbReference type="GO" id="GO:0005789">
    <property type="term" value="C:endoplasmic reticulum membrane"/>
    <property type="evidence" value="ECO:0007669"/>
    <property type="project" value="UniProtKB-SubCell"/>
</dbReference>
<feature type="compositionally biased region" description="Basic and acidic residues" evidence="11">
    <location>
        <begin position="241"/>
        <end position="251"/>
    </location>
</feature>
<evidence type="ECO:0000256" key="3">
    <source>
        <dbReference type="ARBA" id="ARBA00022448"/>
    </source>
</evidence>
<dbReference type="GO" id="GO:0016192">
    <property type="term" value="P:vesicle-mediated transport"/>
    <property type="evidence" value="ECO:0007669"/>
    <property type="project" value="UniProtKB-KW"/>
</dbReference>
<organism evidence="15 16">
    <name type="scientific">Lachnellula suecica</name>
    <dbReference type="NCBI Taxonomy" id="602035"/>
    <lineage>
        <taxon>Eukaryota</taxon>
        <taxon>Fungi</taxon>
        <taxon>Dikarya</taxon>
        <taxon>Ascomycota</taxon>
        <taxon>Pezizomycotina</taxon>
        <taxon>Leotiomycetes</taxon>
        <taxon>Helotiales</taxon>
        <taxon>Lachnaceae</taxon>
        <taxon>Lachnellula</taxon>
    </lineage>
</organism>
<evidence type="ECO:0000256" key="8">
    <source>
        <dbReference type="ARBA" id="ARBA00023136"/>
    </source>
</evidence>
<evidence type="ECO:0000256" key="11">
    <source>
        <dbReference type="SAM" id="MobiDB-lite"/>
    </source>
</evidence>
<feature type="region of interest" description="Disordered" evidence="11">
    <location>
        <begin position="429"/>
        <end position="933"/>
    </location>
</feature>
<dbReference type="Pfam" id="PF12931">
    <property type="entry name" value="TPR_Sec16"/>
    <property type="match status" value="1"/>
</dbReference>
<dbReference type="GO" id="GO:0006914">
    <property type="term" value="P:autophagy"/>
    <property type="evidence" value="ECO:0007669"/>
    <property type="project" value="UniProtKB-KW"/>
</dbReference>
<dbReference type="InterPro" id="IPR024340">
    <property type="entry name" value="Sec16_CCD"/>
</dbReference>
<dbReference type="FunFam" id="1.25.40.1030:FF:000008">
    <property type="entry name" value="Protein transport protein sec16"/>
    <property type="match status" value="1"/>
</dbReference>
<dbReference type="Proteomes" id="UP000469558">
    <property type="component" value="Unassembled WGS sequence"/>
</dbReference>
<dbReference type="PANTHER" id="PTHR13402">
    <property type="entry name" value="RGPR-RELATED"/>
    <property type="match status" value="1"/>
</dbReference>
<feature type="compositionally biased region" description="Low complexity" evidence="11">
    <location>
        <begin position="1719"/>
        <end position="1732"/>
    </location>
</feature>
<feature type="compositionally biased region" description="Low complexity" evidence="11">
    <location>
        <begin position="1483"/>
        <end position="1493"/>
    </location>
</feature>
<reference evidence="15 16" key="1">
    <citation type="submission" date="2018-05" db="EMBL/GenBank/DDBJ databases">
        <title>Genome sequencing and assembly of the regulated plant pathogen Lachnellula willkommii and related sister species for the development of diagnostic species identification markers.</title>
        <authorList>
            <person name="Giroux E."/>
            <person name="Bilodeau G."/>
        </authorList>
    </citation>
    <scope>NUCLEOTIDE SEQUENCE [LARGE SCALE GENOMIC DNA]</scope>
    <source>
        <strain evidence="15 16">CBS 268.59</strain>
    </source>
</reference>
<evidence type="ECO:0000256" key="5">
    <source>
        <dbReference type="ARBA" id="ARBA00022892"/>
    </source>
</evidence>
<evidence type="ECO:0000259" key="13">
    <source>
        <dbReference type="Pfam" id="PF12932"/>
    </source>
</evidence>
<feature type="region of interest" description="Disordered" evidence="11">
    <location>
        <begin position="241"/>
        <end position="337"/>
    </location>
</feature>
<dbReference type="Pfam" id="PF12935">
    <property type="entry name" value="Sec16_N"/>
    <property type="match status" value="1"/>
</dbReference>
<feature type="compositionally biased region" description="Low complexity" evidence="11">
    <location>
        <begin position="25"/>
        <end position="41"/>
    </location>
</feature>
<feature type="compositionally biased region" description="Acidic residues" evidence="11">
    <location>
        <begin position="454"/>
        <end position="467"/>
    </location>
</feature>
<feature type="compositionally biased region" description="Polar residues" evidence="11">
    <location>
        <begin position="1550"/>
        <end position="1564"/>
    </location>
</feature>
<feature type="compositionally biased region" description="Polar residues" evidence="11">
    <location>
        <begin position="1577"/>
        <end position="1612"/>
    </location>
</feature>
<keyword evidence="16" id="KW-1185">Reference proteome</keyword>
<dbReference type="CDD" id="cd09233">
    <property type="entry name" value="ACE1-Sec16-like"/>
    <property type="match status" value="1"/>
</dbReference>
<feature type="domain" description="Sec16 central conserved" evidence="13">
    <location>
        <begin position="993"/>
        <end position="1111"/>
    </location>
</feature>
<dbReference type="InterPro" id="IPR024468">
    <property type="entry name" value="Sec16_N"/>
</dbReference>
<feature type="region of interest" description="Disordered" evidence="11">
    <location>
        <begin position="1529"/>
        <end position="1771"/>
    </location>
</feature>
<keyword evidence="6 10" id="KW-0653">Protein transport</keyword>
<dbReference type="InterPro" id="IPR024298">
    <property type="entry name" value="Sec16_Sec23-bd"/>
</dbReference>
<feature type="compositionally biased region" description="Pro residues" evidence="11">
    <location>
        <begin position="719"/>
        <end position="729"/>
    </location>
</feature>
<dbReference type="GO" id="GO:0070973">
    <property type="term" value="P:protein localization to endoplasmic reticulum exit site"/>
    <property type="evidence" value="ECO:0007669"/>
    <property type="project" value="TreeGrafter"/>
</dbReference>
<keyword evidence="3 10" id="KW-0813">Transport</keyword>
<keyword evidence="5 10" id="KW-0931">ER-Golgi transport</keyword>
<feature type="compositionally biased region" description="Polar residues" evidence="11">
    <location>
        <begin position="48"/>
        <end position="57"/>
    </location>
</feature>
<dbReference type="GO" id="GO:0070971">
    <property type="term" value="C:endoplasmic reticulum exit site"/>
    <property type="evidence" value="ECO:0007669"/>
    <property type="project" value="TreeGrafter"/>
</dbReference>
<feature type="compositionally biased region" description="Basic and acidic residues" evidence="11">
    <location>
        <begin position="1566"/>
        <end position="1575"/>
    </location>
</feature>
<feature type="non-terminal residue" evidence="15">
    <location>
        <position position="1841"/>
    </location>
</feature>
<feature type="compositionally biased region" description="Basic and acidic residues" evidence="11">
    <location>
        <begin position="168"/>
        <end position="181"/>
    </location>
</feature>
<evidence type="ECO:0000256" key="1">
    <source>
        <dbReference type="ARBA" id="ARBA00004397"/>
    </source>
</evidence>
<feature type="compositionally biased region" description="Polar residues" evidence="11">
    <location>
        <begin position="544"/>
        <end position="556"/>
    </location>
</feature>
<feature type="compositionally biased region" description="Polar residues" evidence="11">
    <location>
        <begin position="881"/>
        <end position="904"/>
    </location>
</feature>
<feature type="region of interest" description="Disordered" evidence="11">
    <location>
        <begin position="1474"/>
        <end position="1512"/>
    </location>
</feature>
<proteinExistence type="inferred from homology"/>
<feature type="compositionally biased region" description="Low complexity" evidence="11">
    <location>
        <begin position="630"/>
        <end position="652"/>
    </location>
</feature>
<dbReference type="GO" id="GO:0012507">
    <property type="term" value="C:ER to Golgi transport vesicle membrane"/>
    <property type="evidence" value="ECO:0007669"/>
    <property type="project" value="TreeGrafter"/>
</dbReference>
<feature type="compositionally biased region" description="Low complexity" evidence="11">
    <location>
        <begin position="738"/>
        <end position="762"/>
    </location>
</feature>
<evidence type="ECO:0000256" key="7">
    <source>
        <dbReference type="ARBA" id="ARBA00023006"/>
    </source>
</evidence>
<evidence type="ECO:0000256" key="4">
    <source>
        <dbReference type="ARBA" id="ARBA00022824"/>
    </source>
</evidence>
<comment type="function">
    <text evidence="9 10">Involved in the initiation of assembly of the COPII coat required for the formation of transport vesicles from the endoplasmic reticulum (ER) and the selection of cargo molecules. Also involved in autophagy.</text>
</comment>
<feature type="compositionally biased region" description="Low complexity" evidence="11">
    <location>
        <begin position="512"/>
        <end position="529"/>
    </location>
</feature>
<evidence type="ECO:0000259" key="14">
    <source>
        <dbReference type="Pfam" id="PF12935"/>
    </source>
</evidence>
<feature type="compositionally biased region" description="Polar residues" evidence="11">
    <location>
        <begin position="791"/>
        <end position="800"/>
    </location>
</feature>
<sequence length="1841" mass="197553">MSSDSASASWHPAHMPNSSADTIHTESTPEPSSSTALAAEAILEHPNPETSFPSSELNTEESAEEVVHAEPDSETAQDNTGHPELSTLRDALETSLASPGGVEMDESPFHNGASNPEAVEEDKADFPSEGPSNESKHLSTMSFARTVSGEVNWAEDDEADSEWNLQRSDTDPFKMMAKSDRTNTFPEVPPAHAPGIAQDEEHLPQSQAKEIMKEVEQEPRELFGDDENDGQADFFAQQIDSKDGPFAEPHDATIGAQDPSDFGRAYGGDFQQEEDQARYEEGLPLVQSEEAAAANPPSTAFMDDAGEDEEDFFAQVSKSEQDDQPPQIPPPLERKSTFQVMDSLQFQPHEQTHPAIAEENMESSQSSLDRAVGGGIAVSTSTVLSQVLGDPDAPIHSQEENLAGLEMDSGEGDLAAKWKAALAGDEFLDDDELLEDDEPADNGAAIDPAALFGSDDEGFLDDNDDQDPTPNAFSPPVPAPVTGSNGHVVGFDSLSGAARPRPTSSSSNRYLPTGATTAAAPPVNNYAPTGPMLTDLSRPATLTPVPSSFFHPNTAPSFPPQQQPQRPELLKAQSFANQSKGGYSSPYDLPMDVVKPRKRPSMQHLARTSTQNMPPPRSSSMFAQPPPPSRGSTSSLSPPTSSHSTQQGQLQPPGVPPPNKIVKKSASGFFEELPMSSRPRPAPRQSTGYGSPALGGQTPPVNGPPATAPHSYASTAHQIPPPMHQPPPQGLVAPEKISPYASLPTPAAAPPAIASRYSPAPSLQHSQTAPPPVSRYSPAPPAQRQPSQPYTSSVPRTSSPLAHFERSQEPRHGSDPSFDRRSSSSAYDTNQRANHLPPTHEVDENEQSPVSQSQRYGSISQQDLSQPPQNMRAVSTPPPQSLSANMTSPPKRTPSSYLPQQHNPPQAFVPPQRSQTQSPGSAFAGPRLEMTTPAPYQRPASVEVPTSPRNNVGPVSVPMVSSQGRPRGFSQGLNYIAPTDGREHDPMQRWKGAPVFAWGVGGTIITSFPKDVPRYGMNQLVPMILRSPGEVKTRNIKDLDPLQQRFTSFPGPLKGKSKKKDVVTWLGSGIDELEQNASYLRTVSNLTHDDKRTEERILLWKILRVFVENDGTLEGNSVVEKAVRAVLSPGLDDENVAQAPLYATGADLSGISHSSNSGTRADPVDPAAVDQLRKHLLRGEREKAVWEAVDKRLWAHAMLISNTVSKELYKQVAQEFVQKEVKNIGENTESLAALYEIFAGNFEESIDELVAPSARAGFQMVSTTNVTGPSKDALDGLDRWRETLGLVLSNRSVDDIQALNALGKMLSGYGRAEAAHICFLFARNVSVFGGIDDPSVSMVLVGSDHLRQPYEFDKEMEPILLSEVFEYGLSLSNTSKIPTSIPHLAIYKLQHATNLAEYGHRDKALQYCDSIAASITSQTRRSPYHHALLISALEDLSKRLKQSPKDETSSWIAKPSIDKVSGSLGSLFNKFVAGGDEDNQAPGSTTGSGTESGPFARIAGGTPTISRSPSQSDIYGSYNGGLGINGAATSSTKASSRYAPNRTYTPEPHTASSYGSQPRTSLEGRSSGEHGRYEPQRQMSNMSDYQPSSQSTGNSYTPQMNTGYMPQSSYTPSGAAGSPYTPQLSTPITEQPPSNIYEPPASSGYEPPSSSGYEPPSSGYAPPSYEPATMNDEPDSPVDTKAKKKSFMADDDDDIPALKRAPESREKTKAEKDREADAAFRAAAEADAQKAAPAKEKKSWGFGGWWGGSKEQDMSSAAPSNKPIRAKLGESSSFYYDPDLKRWINKKGGDTAPTPTATPPPPRAAGPPRTASGPPPSAPGPAIPRSVPIARAASEMNLGGG</sequence>
<evidence type="ECO:0000256" key="2">
    <source>
        <dbReference type="ARBA" id="ARBA00005927"/>
    </source>
</evidence>
<keyword evidence="7 10" id="KW-0072">Autophagy</keyword>
<feature type="region of interest" description="Disordered" evidence="11">
    <location>
        <begin position="1"/>
        <end position="200"/>
    </location>
</feature>
<feature type="compositionally biased region" description="Polar residues" evidence="11">
    <location>
        <begin position="1620"/>
        <end position="1634"/>
    </location>
</feature>
<name>A0A8T9CEL8_9HELO</name>
<keyword evidence="4 10" id="KW-0256">Endoplasmic reticulum</keyword>
<dbReference type="OrthoDB" id="8918678at2759"/>
<gene>
    <name evidence="15" type="primary">sec16</name>
    <name evidence="15" type="ORF">LSUE1_G008066</name>
</gene>
<feature type="compositionally biased region" description="Pro residues" evidence="11">
    <location>
        <begin position="1813"/>
        <end position="1822"/>
    </location>
</feature>
<evidence type="ECO:0000313" key="16">
    <source>
        <dbReference type="Proteomes" id="UP000469558"/>
    </source>
</evidence>
<keyword evidence="8 10" id="KW-0472">Membrane</keyword>
<dbReference type="Pfam" id="PF12932">
    <property type="entry name" value="Sec16"/>
    <property type="match status" value="1"/>
</dbReference>
<evidence type="ECO:0000256" key="10">
    <source>
        <dbReference type="RuleBase" id="RU364101"/>
    </source>
</evidence>
<evidence type="ECO:0000256" key="9">
    <source>
        <dbReference type="ARBA" id="ARBA00024687"/>
    </source>
</evidence>
<feature type="compositionally biased region" description="Basic and acidic residues" evidence="11">
    <location>
        <begin position="803"/>
        <end position="822"/>
    </location>
</feature>
<protein>
    <recommendedName>
        <fullName evidence="10">Protein transport protein sec16</fullName>
    </recommendedName>
</protein>
<dbReference type="GO" id="GO:0015031">
    <property type="term" value="P:protein transport"/>
    <property type="evidence" value="ECO:0007669"/>
    <property type="project" value="UniProtKB-KW"/>
</dbReference>